<dbReference type="Proteomes" id="UP000641137">
    <property type="component" value="Unassembled WGS sequence"/>
</dbReference>
<evidence type="ECO:0000313" key="5">
    <source>
        <dbReference type="EMBL" id="GHC72273.1"/>
    </source>
</evidence>
<dbReference type="InterPro" id="IPR036390">
    <property type="entry name" value="WH_DNA-bd_sf"/>
</dbReference>
<dbReference type="SMART" id="SM00345">
    <property type="entry name" value="HTH_GNTR"/>
    <property type="match status" value="1"/>
</dbReference>
<name>A0A8J3DQJ1_9HYPH</name>
<evidence type="ECO:0000313" key="6">
    <source>
        <dbReference type="Proteomes" id="UP000641137"/>
    </source>
</evidence>
<dbReference type="GO" id="GO:0003677">
    <property type="term" value="F:DNA binding"/>
    <property type="evidence" value="ECO:0007669"/>
    <property type="project" value="UniProtKB-KW"/>
</dbReference>
<keyword evidence="2" id="KW-0238">DNA-binding</keyword>
<gene>
    <name evidence="5" type="ORF">GCM10010136_19870</name>
</gene>
<sequence length="235" mass="26198">MAGATLSKVSTRFTLQDGVYEQLQQALMWGQFEPSQAITISSLASEFGTSHMPVREALRRLAAEKALEIGSNGSARVPAVSRENLDDICLARLSLEGTATEEAAKQATVEQINTAEALSKEHARLGDAGDVLGMLRKNQEFHFAVYEMSGSKVLHQLILMLWLRFGPYMRLLSDHVEREIQNGKTDDFERIHRQIITALREGDAKRARAMMREDIQTTRDLIRTLLTPAGSVMRG</sequence>
<dbReference type="SUPFAM" id="SSF46785">
    <property type="entry name" value="Winged helix' DNA-binding domain"/>
    <property type="match status" value="1"/>
</dbReference>
<dbReference type="AlphaFoldDB" id="A0A8J3DQJ1"/>
<evidence type="ECO:0000256" key="3">
    <source>
        <dbReference type="ARBA" id="ARBA00023163"/>
    </source>
</evidence>
<comment type="caution">
    <text evidence="5">The sequence shown here is derived from an EMBL/GenBank/DDBJ whole genome shotgun (WGS) entry which is preliminary data.</text>
</comment>
<reference evidence="5" key="2">
    <citation type="submission" date="2020-09" db="EMBL/GenBank/DDBJ databases">
        <authorList>
            <person name="Sun Q."/>
            <person name="Kim S."/>
        </authorList>
    </citation>
    <scope>NUCLEOTIDE SEQUENCE</scope>
    <source>
        <strain evidence="5">KCTC 42097</strain>
    </source>
</reference>
<keyword evidence="6" id="KW-1185">Reference proteome</keyword>
<dbReference type="InterPro" id="IPR036388">
    <property type="entry name" value="WH-like_DNA-bd_sf"/>
</dbReference>
<dbReference type="EMBL" id="BMZO01000006">
    <property type="protein sequence ID" value="GHC72273.1"/>
    <property type="molecule type" value="Genomic_DNA"/>
</dbReference>
<feature type="domain" description="HTH gntR-type" evidence="4">
    <location>
        <begin position="13"/>
        <end position="80"/>
    </location>
</feature>
<organism evidence="5 6">
    <name type="scientific">Limoniibacter endophyticus</name>
    <dbReference type="NCBI Taxonomy" id="1565040"/>
    <lineage>
        <taxon>Bacteria</taxon>
        <taxon>Pseudomonadati</taxon>
        <taxon>Pseudomonadota</taxon>
        <taxon>Alphaproteobacteria</taxon>
        <taxon>Hyphomicrobiales</taxon>
        <taxon>Bartonellaceae</taxon>
        <taxon>Limoniibacter</taxon>
    </lineage>
</organism>
<dbReference type="Pfam" id="PF00392">
    <property type="entry name" value="GntR"/>
    <property type="match status" value="1"/>
</dbReference>
<dbReference type="InterPro" id="IPR011711">
    <property type="entry name" value="GntR_C"/>
</dbReference>
<proteinExistence type="predicted"/>
<evidence type="ECO:0000256" key="1">
    <source>
        <dbReference type="ARBA" id="ARBA00023015"/>
    </source>
</evidence>
<dbReference type="PANTHER" id="PTHR43537:SF39">
    <property type="entry name" value="HTH-TYPE TRANSCRIPTIONAL REGULATOR MCBR"/>
    <property type="match status" value="1"/>
</dbReference>
<dbReference type="SMART" id="SM00895">
    <property type="entry name" value="FCD"/>
    <property type="match status" value="1"/>
</dbReference>
<reference evidence="5" key="1">
    <citation type="journal article" date="2014" name="Int. J. Syst. Evol. Microbiol.">
        <title>Complete genome sequence of Corynebacterium casei LMG S-19264T (=DSM 44701T), isolated from a smear-ripened cheese.</title>
        <authorList>
            <consortium name="US DOE Joint Genome Institute (JGI-PGF)"/>
            <person name="Walter F."/>
            <person name="Albersmeier A."/>
            <person name="Kalinowski J."/>
            <person name="Ruckert C."/>
        </authorList>
    </citation>
    <scope>NUCLEOTIDE SEQUENCE</scope>
    <source>
        <strain evidence="5">KCTC 42097</strain>
    </source>
</reference>
<dbReference type="InterPro" id="IPR000524">
    <property type="entry name" value="Tscrpt_reg_HTH_GntR"/>
</dbReference>
<dbReference type="RefSeq" id="WP_189489851.1">
    <property type="nucleotide sequence ID" value="NZ_BMZO01000006.1"/>
</dbReference>
<dbReference type="PROSITE" id="PS50949">
    <property type="entry name" value="HTH_GNTR"/>
    <property type="match status" value="1"/>
</dbReference>
<keyword evidence="1" id="KW-0805">Transcription regulation</keyword>
<accession>A0A8J3DQJ1</accession>
<keyword evidence="3" id="KW-0804">Transcription</keyword>
<evidence type="ECO:0000259" key="4">
    <source>
        <dbReference type="PROSITE" id="PS50949"/>
    </source>
</evidence>
<dbReference type="SUPFAM" id="SSF48008">
    <property type="entry name" value="GntR ligand-binding domain-like"/>
    <property type="match status" value="1"/>
</dbReference>
<dbReference type="Gene3D" id="1.10.10.10">
    <property type="entry name" value="Winged helix-like DNA-binding domain superfamily/Winged helix DNA-binding domain"/>
    <property type="match status" value="1"/>
</dbReference>
<dbReference type="Gene3D" id="1.20.120.530">
    <property type="entry name" value="GntR ligand-binding domain-like"/>
    <property type="match status" value="1"/>
</dbReference>
<dbReference type="Pfam" id="PF07729">
    <property type="entry name" value="FCD"/>
    <property type="match status" value="1"/>
</dbReference>
<dbReference type="PANTHER" id="PTHR43537">
    <property type="entry name" value="TRANSCRIPTIONAL REGULATOR, GNTR FAMILY"/>
    <property type="match status" value="1"/>
</dbReference>
<evidence type="ECO:0000256" key="2">
    <source>
        <dbReference type="ARBA" id="ARBA00023125"/>
    </source>
</evidence>
<dbReference type="GO" id="GO:0003700">
    <property type="term" value="F:DNA-binding transcription factor activity"/>
    <property type="evidence" value="ECO:0007669"/>
    <property type="project" value="InterPro"/>
</dbReference>
<protein>
    <submittedName>
        <fullName evidence="5">GntR family transcriptional regulator</fullName>
    </submittedName>
</protein>
<dbReference type="InterPro" id="IPR008920">
    <property type="entry name" value="TF_FadR/GntR_C"/>
</dbReference>